<dbReference type="OrthoDB" id="9935880at2759"/>
<protein>
    <submittedName>
        <fullName evidence="2">Chromosome 9 open reading frame 152</fullName>
    </submittedName>
</protein>
<evidence type="ECO:0000313" key="2">
    <source>
        <dbReference type="Ensembl" id="ENSGEVP00005013302.1"/>
    </source>
</evidence>
<dbReference type="PANTHER" id="PTHR36290:SF1">
    <property type="entry name" value="RIKEN CDNA D630039A03 GENE"/>
    <property type="match status" value="1"/>
</dbReference>
<dbReference type="GeneTree" id="ENSGT00390000005322"/>
<name>A0A8C4WDB5_9SAUR</name>
<gene>
    <name evidence="2" type="primary">C9orf152</name>
</gene>
<dbReference type="Ensembl" id="ENSGEVT00005013929.1">
    <property type="protein sequence ID" value="ENSGEVP00005013302.1"/>
    <property type="gene ID" value="ENSGEVG00005009443.1"/>
</dbReference>
<evidence type="ECO:0000313" key="3">
    <source>
        <dbReference type="Proteomes" id="UP000694390"/>
    </source>
</evidence>
<organism evidence="2 3">
    <name type="scientific">Gopherus evgoodei</name>
    <name type="common">Goodes thornscrub tortoise</name>
    <dbReference type="NCBI Taxonomy" id="1825980"/>
    <lineage>
        <taxon>Eukaryota</taxon>
        <taxon>Metazoa</taxon>
        <taxon>Chordata</taxon>
        <taxon>Craniata</taxon>
        <taxon>Vertebrata</taxon>
        <taxon>Euteleostomi</taxon>
        <taxon>Archelosauria</taxon>
        <taxon>Testudinata</taxon>
        <taxon>Testudines</taxon>
        <taxon>Cryptodira</taxon>
        <taxon>Durocryptodira</taxon>
        <taxon>Testudinoidea</taxon>
        <taxon>Testudinidae</taxon>
        <taxon>Gopherus</taxon>
    </lineage>
</organism>
<reference evidence="2" key="2">
    <citation type="submission" date="2025-08" db="UniProtKB">
        <authorList>
            <consortium name="Ensembl"/>
        </authorList>
    </citation>
    <scope>IDENTIFICATION</scope>
</reference>
<dbReference type="AlphaFoldDB" id="A0A8C4WDB5"/>
<sequence>MYQKVIASFRNILNVANLIFFFANIMKDVSCFCLTLSSLWKQMVQAYKCICGIFLVTHTPEQQASDCDTQPTKMDVSLLEEQYDCIKQKQKLQTHIIVFKTGENQSVPGESMVNAVLINKETRKPKEFKEHIPVRKVTLELTSNGNVQDSSPWRTHLGIHRLLQADYQKALCDLAHCKNEQISFDNERLTMKENVMLPYEKTLTASKQSTVSLNELGNSSMLNSPTEENSNSISGICQKYPLKSVSSAIWTHQQISSTKCIPISRKLNYYPFPQKKTPRISEAAKRLGLYVSP</sequence>
<proteinExistence type="predicted"/>
<reference evidence="2" key="1">
    <citation type="submission" date="2019-06" db="EMBL/GenBank/DDBJ databases">
        <title>G10K-VGP Goodes thornscrub tortoise genome, primary haplotype.</title>
        <authorList>
            <person name="Murphy B."/>
            <person name="Edwards T."/>
            <person name="Rhie A."/>
            <person name="Koren S."/>
            <person name="Phillippy A."/>
            <person name="Fedrigo O."/>
            <person name="Haase B."/>
            <person name="Mountcastle J."/>
            <person name="Lewin H."/>
            <person name="Damas J."/>
            <person name="Howe K."/>
            <person name="Formenti G."/>
            <person name="Myers G."/>
            <person name="Durbin R."/>
            <person name="Jarvis E.D."/>
        </authorList>
    </citation>
    <scope>NUCLEOTIDE SEQUENCE [LARGE SCALE GENOMIC DNA]</scope>
</reference>
<keyword evidence="3" id="KW-1185">Reference proteome</keyword>
<dbReference type="Pfam" id="PF15733">
    <property type="entry name" value="DUF4682"/>
    <property type="match status" value="1"/>
</dbReference>
<feature type="domain" description="TBC1" evidence="1">
    <location>
        <begin position="76"/>
        <end position="179"/>
    </location>
</feature>
<dbReference type="Proteomes" id="UP000694390">
    <property type="component" value="Chromosome 2"/>
</dbReference>
<evidence type="ECO:0000259" key="1">
    <source>
        <dbReference type="Pfam" id="PF15733"/>
    </source>
</evidence>
<dbReference type="InterPro" id="IPR032738">
    <property type="entry name" value="Tbc1d30_C"/>
</dbReference>
<dbReference type="PANTHER" id="PTHR36290">
    <property type="entry name" value="RIKEN CDNA D630039A03 GENE"/>
    <property type="match status" value="1"/>
</dbReference>
<reference evidence="2" key="3">
    <citation type="submission" date="2025-09" db="UniProtKB">
        <authorList>
            <consortium name="Ensembl"/>
        </authorList>
    </citation>
    <scope>IDENTIFICATION</scope>
</reference>
<accession>A0A8C4WDB5</accession>